<dbReference type="GeneID" id="72467339"/>
<proteinExistence type="predicted"/>
<dbReference type="RefSeq" id="WP_223929169.1">
    <property type="nucleotide sequence ID" value="NZ_BPTU01000001.1"/>
</dbReference>
<dbReference type="AlphaFoldDB" id="A0A9R1CW59"/>
<evidence type="ECO:0000313" key="2">
    <source>
        <dbReference type="Proteomes" id="UP000825483"/>
    </source>
</evidence>
<comment type="caution">
    <text evidence="1">The sequence shown here is derived from an EMBL/GenBank/DDBJ whole genome shotgun (WGS) entry which is preliminary data.</text>
</comment>
<organism evidence="1 2">
    <name type="scientific">Prevotella lacticifex</name>
    <dbReference type="NCBI Taxonomy" id="2854755"/>
    <lineage>
        <taxon>Bacteria</taxon>
        <taxon>Pseudomonadati</taxon>
        <taxon>Bacteroidota</taxon>
        <taxon>Bacteroidia</taxon>
        <taxon>Bacteroidales</taxon>
        <taxon>Prevotellaceae</taxon>
        <taxon>Prevotella</taxon>
    </lineage>
</organism>
<gene>
    <name evidence="1" type="ORF">PRLR5076_14780</name>
</gene>
<name>A0A9R1CW59_9BACT</name>
<protein>
    <submittedName>
        <fullName evidence="1">Uncharacterized protein</fullName>
    </submittedName>
</protein>
<dbReference type="Proteomes" id="UP000825483">
    <property type="component" value="Unassembled WGS sequence"/>
</dbReference>
<reference evidence="1" key="1">
    <citation type="journal article" date="2022" name="Int. J. Syst. Evol. Microbiol.">
        <title>Prevotella lacticifex sp. nov., isolated from the rumen of cows.</title>
        <authorList>
            <person name="Shinkai T."/>
            <person name="Ikeyama N."/>
            <person name="Kumagai M."/>
            <person name="Ohmori H."/>
            <person name="Sakamoto M."/>
            <person name="Ohkuma M."/>
            <person name="Mitsumori M."/>
        </authorList>
    </citation>
    <scope>NUCLEOTIDE SEQUENCE</scope>
    <source>
        <strain evidence="1">R5076</strain>
    </source>
</reference>
<keyword evidence="2" id="KW-1185">Reference proteome</keyword>
<evidence type="ECO:0000313" key="1">
    <source>
        <dbReference type="EMBL" id="GJG58627.1"/>
    </source>
</evidence>
<dbReference type="EMBL" id="BPUB01000001">
    <property type="protein sequence ID" value="GJG58627.1"/>
    <property type="molecule type" value="Genomic_DNA"/>
</dbReference>
<accession>A0A9R1CW59</accession>
<sequence length="348" mass="38761">MNSISAIDNLYTFDDGDTLTPGMGIVWVNGETNVGLEQYYNPSTGKVVGTDFTKHPALMYPRPYSTKRGDIIVPETAGQQWYIGNITEEGGILQNGKVKDIWKNYFELTTVDSNGKTFPALKIKGNLTDKYKSDKHIYYKSSYNGLNFVCDQLIPIQASAGDSFKVLVTCTGADGSGDNVLSNDNDWIQYTANLQRSGLNVDGAQYQWQRNENGTWKNMTTIASIQEVNGNVLKLYNAGVEGSELFRCLANYNNQTYIGTAEATDIHDPFYIDIGRSIPSQSVNVGQTVTYNPKVYERATGKLSEGWTFDFTFTDNDGNEITDLTEKTLTYDNIDKHKGVAVRIHAKR</sequence>